<dbReference type="PRINTS" id="PR00463">
    <property type="entry name" value="EP450I"/>
</dbReference>
<protein>
    <submittedName>
        <fullName evidence="11">Probable sterigmatocystin biosynthesis P450 monooxygenase stcF</fullName>
    </submittedName>
</protein>
<dbReference type="Pfam" id="PF01370">
    <property type="entry name" value="Epimerase"/>
    <property type="match status" value="1"/>
</dbReference>
<dbReference type="Gene3D" id="3.40.50.720">
    <property type="entry name" value="NAD(P)-binding Rossmann-like Domain"/>
    <property type="match status" value="1"/>
</dbReference>
<dbReference type="Pfam" id="PF00067">
    <property type="entry name" value="p450"/>
    <property type="match status" value="1"/>
</dbReference>
<evidence type="ECO:0000313" key="12">
    <source>
        <dbReference type="Proteomes" id="UP000051487"/>
    </source>
</evidence>
<keyword evidence="6 9" id="KW-0408">Iron</keyword>
<sequence>MYSLAVQAGFALFLLHYCLNIIHSLYFHPLRRIPGPRLWIAFPVLRHISAVRGRLDLDIPRFHAVYGPALRFGRDEVSFITPEAWNDIYGHGHRQLPKVLNSASNPMDIVSSNDADHTRFRKSLSHAFSARGLQAQEPFINTYVDKLIAQLKEVAKSQLPADMAKWFNLITFDIIGDLAFGEPFYGLESTQYHHWVATIFESVKLFPFVKMKDTYPTVFNLVSLFVPKSLLEAQKEQIAHAREAVKKRLHNSSAYNRGDFMDSMSRNRGKDDGLTEEEMVANANILIIAGSETTATLLAGTIYFLLRNPDTLAKVVTEVRTTMKTETDITCNSAGAKLPYMLACIQESFRLYPPVPTGLQRMTLDSMTIAGYDVPSGTKVSVHPMGASWSSLNFYAPDRFLPERWLPEVKSDPTSPFFFDKREVVQPFSVGPRNCIGRNLAFAEMRLILARLLWNFDLELCEESLAWVDQRAYTIWEKPPLMSSAADIDIIIAGLKGETSSASFTLAPRRGFSPKIRGYTDGLTGVEVVLRGSCPRPEAVLDGSARMDIQITTSGVYADGHGGDVLYFTSLPQSRVFSYEVSGSGDQGKMVIYAAYETQNHAEPTPFTQWTIKILNPGGFNLKGLTGLEVEWTETGRFGVATELSSRGEREGSMVRVLLTGGNGFLGSHVLSLLLDRGYSVVTTVRNHEKAEQIRECHRLHASTTQLRIIVVPDFTSAGAFDECFKSDAPFDVVIHTASPFRYSVTDIQRELLDPAISGTIALLEAVRKSAPSVKKVIVTSSFASIINSYKGNSWVDHIYSEEDWNPITLSDAHLNPLNGYRASKTFAERACWEFLERENPPFSLVTLCPTLMFGPVIHPLRNLDELNTSNQRIRNFMVGEYKAEIPDTGTSFFLWIDVRDAALAHIRAMEAPGVANKRFLLTAGYFSNKEICEVIRESFSEYRPQLPEQNTGGGGYPPGGLYKFDNSQATEKLGLTYRTLSTSITETVISLQKLQN</sequence>
<evidence type="ECO:0000256" key="9">
    <source>
        <dbReference type="PIRSR" id="PIRSR602401-1"/>
    </source>
</evidence>
<dbReference type="Gene3D" id="1.10.630.10">
    <property type="entry name" value="Cytochrome P450"/>
    <property type="match status" value="1"/>
</dbReference>
<evidence type="ECO:0000256" key="3">
    <source>
        <dbReference type="ARBA" id="ARBA00022617"/>
    </source>
</evidence>
<evidence type="ECO:0000256" key="2">
    <source>
        <dbReference type="ARBA" id="ARBA00010617"/>
    </source>
</evidence>
<feature type="binding site" description="axial binding residue" evidence="9">
    <location>
        <position position="435"/>
    </location>
    <ligand>
        <name>heme</name>
        <dbReference type="ChEBI" id="CHEBI:30413"/>
    </ligand>
    <ligandPart>
        <name>Fe</name>
        <dbReference type="ChEBI" id="CHEBI:18248"/>
    </ligandPart>
</feature>
<dbReference type="GO" id="GO:0044283">
    <property type="term" value="P:small molecule biosynthetic process"/>
    <property type="evidence" value="ECO:0007669"/>
    <property type="project" value="UniProtKB-ARBA"/>
</dbReference>
<evidence type="ECO:0000259" key="10">
    <source>
        <dbReference type="Pfam" id="PF01370"/>
    </source>
</evidence>
<evidence type="ECO:0000256" key="4">
    <source>
        <dbReference type="ARBA" id="ARBA00022723"/>
    </source>
</evidence>
<dbReference type="CDD" id="cd11058">
    <property type="entry name" value="CYP60B-like"/>
    <property type="match status" value="1"/>
</dbReference>
<dbReference type="CDD" id="cd05227">
    <property type="entry name" value="AR_SDR_e"/>
    <property type="match status" value="1"/>
</dbReference>
<dbReference type="InterPro" id="IPR001509">
    <property type="entry name" value="Epimerase_deHydtase"/>
</dbReference>
<proteinExistence type="inferred from homology"/>
<reference evidence="11 12" key="1">
    <citation type="submission" date="2015-11" db="EMBL/GenBank/DDBJ databases">
        <title>Aspergillus lentulus strain IFM 54703T.</title>
        <authorList>
            <person name="Kusuya Y."/>
            <person name="Sakai K."/>
            <person name="Kamei K."/>
            <person name="Takahashi H."/>
            <person name="Yaguchi T."/>
        </authorList>
    </citation>
    <scope>NUCLEOTIDE SEQUENCE [LARGE SCALE GENOMIC DNA]</scope>
    <source>
        <strain evidence="11 12">IFM 54703</strain>
    </source>
</reference>
<evidence type="ECO:0000256" key="7">
    <source>
        <dbReference type="ARBA" id="ARBA00023033"/>
    </source>
</evidence>
<keyword evidence="3 9" id="KW-0349">Heme</keyword>
<comment type="caution">
    <text evidence="11">The sequence shown here is derived from an EMBL/GenBank/DDBJ whole genome shotgun (WGS) entry which is preliminary data.</text>
</comment>
<dbReference type="SUPFAM" id="SSF51735">
    <property type="entry name" value="NAD(P)-binding Rossmann-fold domains"/>
    <property type="match status" value="1"/>
</dbReference>
<dbReference type="InterPro" id="IPR017972">
    <property type="entry name" value="Cyt_P450_CS"/>
</dbReference>
<dbReference type="FunFam" id="3.40.50.720:FF:000191">
    <property type="entry name" value="Methylglyoxal reductase (NADPH-dependent)"/>
    <property type="match status" value="1"/>
</dbReference>
<dbReference type="InterPro" id="IPR002401">
    <property type="entry name" value="Cyt_P450_E_grp-I"/>
</dbReference>
<evidence type="ECO:0000256" key="8">
    <source>
        <dbReference type="ARBA" id="ARBA00023445"/>
    </source>
</evidence>
<keyword evidence="5" id="KW-0560">Oxidoreductase</keyword>
<evidence type="ECO:0000256" key="5">
    <source>
        <dbReference type="ARBA" id="ARBA00023002"/>
    </source>
</evidence>
<evidence type="ECO:0000313" key="11">
    <source>
        <dbReference type="EMBL" id="GAQ10364.1"/>
    </source>
</evidence>
<dbReference type="InterPro" id="IPR050121">
    <property type="entry name" value="Cytochrome_P450_monoxygenase"/>
</dbReference>
<dbReference type="PANTHER" id="PTHR24305:SF230">
    <property type="entry name" value="P450, PUTATIVE (EUROFUNG)-RELATED"/>
    <property type="match status" value="1"/>
</dbReference>
<dbReference type="InterPro" id="IPR036396">
    <property type="entry name" value="Cyt_P450_sf"/>
</dbReference>
<comment type="cofactor">
    <cofactor evidence="1 9">
        <name>heme</name>
        <dbReference type="ChEBI" id="CHEBI:30413"/>
    </cofactor>
</comment>
<dbReference type="GO" id="GO:0004497">
    <property type="term" value="F:monooxygenase activity"/>
    <property type="evidence" value="ECO:0007669"/>
    <property type="project" value="UniProtKB-KW"/>
</dbReference>
<feature type="domain" description="NAD-dependent epimerase/dehydratase" evidence="10">
    <location>
        <begin position="657"/>
        <end position="913"/>
    </location>
</feature>
<dbReference type="EMBL" id="BCLY01000016">
    <property type="protein sequence ID" value="GAQ10364.1"/>
    <property type="molecule type" value="Genomic_DNA"/>
</dbReference>
<dbReference type="GO" id="GO:0020037">
    <property type="term" value="F:heme binding"/>
    <property type="evidence" value="ECO:0007669"/>
    <property type="project" value="InterPro"/>
</dbReference>
<comment type="similarity">
    <text evidence="2">Belongs to the cytochrome P450 family.</text>
</comment>
<keyword evidence="7 11" id="KW-0503">Monooxygenase</keyword>
<gene>
    <name evidence="11" type="ORF">ALT_7685</name>
</gene>
<evidence type="ECO:0000256" key="1">
    <source>
        <dbReference type="ARBA" id="ARBA00001971"/>
    </source>
</evidence>
<dbReference type="PROSITE" id="PS00086">
    <property type="entry name" value="CYTOCHROME_P450"/>
    <property type="match status" value="1"/>
</dbReference>
<keyword evidence="4 9" id="KW-0479">Metal-binding</keyword>
<dbReference type="GO" id="GO:0005506">
    <property type="term" value="F:iron ion binding"/>
    <property type="evidence" value="ECO:0007669"/>
    <property type="project" value="InterPro"/>
</dbReference>
<dbReference type="SUPFAM" id="SSF48264">
    <property type="entry name" value="Cytochrome P450"/>
    <property type="match status" value="1"/>
</dbReference>
<comment type="similarity">
    <text evidence="8">Belongs to the NAD(P)-dependent epimerase/dehydratase family. Dihydroflavonol-4-reductase subfamily.</text>
</comment>
<accession>A0AAN4PPX8</accession>
<dbReference type="InterPro" id="IPR001128">
    <property type="entry name" value="Cyt_P450"/>
</dbReference>
<evidence type="ECO:0000256" key="6">
    <source>
        <dbReference type="ARBA" id="ARBA00023004"/>
    </source>
</evidence>
<organism evidence="11 12">
    <name type="scientific">Aspergillus lentulus</name>
    <dbReference type="NCBI Taxonomy" id="293939"/>
    <lineage>
        <taxon>Eukaryota</taxon>
        <taxon>Fungi</taxon>
        <taxon>Dikarya</taxon>
        <taxon>Ascomycota</taxon>
        <taxon>Pezizomycotina</taxon>
        <taxon>Eurotiomycetes</taxon>
        <taxon>Eurotiomycetidae</taxon>
        <taxon>Eurotiales</taxon>
        <taxon>Aspergillaceae</taxon>
        <taxon>Aspergillus</taxon>
        <taxon>Aspergillus subgen. Fumigati</taxon>
    </lineage>
</organism>
<name>A0AAN4PPX8_ASPLE</name>
<dbReference type="GO" id="GO:0016705">
    <property type="term" value="F:oxidoreductase activity, acting on paired donors, with incorporation or reduction of molecular oxygen"/>
    <property type="evidence" value="ECO:0007669"/>
    <property type="project" value="InterPro"/>
</dbReference>
<dbReference type="PANTHER" id="PTHR24305">
    <property type="entry name" value="CYTOCHROME P450"/>
    <property type="match status" value="1"/>
</dbReference>
<dbReference type="InterPro" id="IPR036291">
    <property type="entry name" value="NAD(P)-bd_dom_sf"/>
</dbReference>
<dbReference type="Proteomes" id="UP000051487">
    <property type="component" value="Unassembled WGS sequence"/>
</dbReference>
<dbReference type="PRINTS" id="PR00385">
    <property type="entry name" value="P450"/>
</dbReference>
<dbReference type="AlphaFoldDB" id="A0AAN4PPX8"/>